<evidence type="ECO:0000313" key="2">
    <source>
        <dbReference type="EMBL" id="KAL2720786.1"/>
    </source>
</evidence>
<proteinExistence type="predicted"/>
<dbReference type="Proteomes" id="UP001607302">
    <property type="component" value="Unassembled WGS sequence"/>
</dbReference>
<organism evidence="2 3">
    <name type="scientific">Vespula squamosa</name>
    <name type="common">Southern yellow jacket</name>
    <name type="synonym">Wasp</name>
    <dbReference type="NCBI Taxonomy" id="30214"/>
    <lineage>
        <taxon>Eukaryota</taxon>
        <taxon>Metazoa</taxon>
        <taxon>Ecdysozoa</taxon>
        <taxon>Arthropoda</taxon>
        <taxon>Hexapoda</taxon>
        <taxon>Insecta</taxon>
        <taxon>Pterygota</taxon>
        <taxon>Neoptera</taxon>
        <taxon>Endopterygota</taxon>
        <taxon>Hymenoptera</taxon>
        <taxon>Apocrita</taxon>
        <taxon>Aculeata</taxon>
        <taxon>Vespoidea</taxon>
        <taxon>Vespidae</taxon>
        <taxon>Vespinae</taxon>
        <taxon>Vespula</taxon>
    </lineage>
</organism>
<evidence type="ECO:0000256" key="1">
    <source>
        <dbReference type="SAM" id="MobiDB-lite"/>
    </source>
</evidence>
<feature type="region of interest" description="Disordered" evidence="1">
    <location>
        <begin position="1"/>
        <end position="24"/>
    </location>
</feature>
<feature type="region of interest" description="Disordered" evidence="1">
    <location>
        <begin position="152"/>
        <end position="192"/>
    </location>
</feature>
<gene>
    <name evidence="2" type="ORF">V1478_009832</name>
</gene>
<dbReference type="AlphaFoldDB" id="A0ABD2AK59"/>
<reference evidence="2 3" key="1">
    <citation type="journal article" date="2024" name="Ann. Entomol. Soc. Am.">
        <title>Genomic analyses of the southern and eastern yellowjacket wasps (Hymenoptera: Vespidae) reveal evolutionary signatures of social life.</title>
        <authorList>
            <person name="Catto M.A."/>
            <person name="Caine P.B."/>
            <person name="Orr S.E."/>
            <person name="Hunt B.G."/>
            <person name="Goodisman M.A.D."/>
        </authorList>
    </citation>
    <scope>NUCLEOTIDE SEQUENCE [LARGE SCALE GENOMIC DNA]</scope>
    <source>
        <strain evidence="2">233</strain>
        <tissue evidence="2">Head and thorax</tissue>
    </source>
</reference>
<sequence length="434" mass="49463">MREREASKPGVLSPMRESGQAKAKAERKVLSARSYLSLSVVALASGHDQSEIRSYERRNVVIRTRLCSQSPASPLSTTKRVRVREEVERRERGKGEREEGDCVGNPVYVEVIINVTTLQQHKREQAFLSGIIELSVSITIKRIRRRLKNNYRNNPARRNKTPNACDSFSGASRPCRPGSLPASVASWPSTDTHERGKTLFSNYRMTKKHYDFVVVQSSVKFSNVLCHGQGKLTLRGFVLGGVSREVEDDIEKRTRNEKEEQRRRPGEHCQAIIVNIFHDDERSWRVDVRNRRQSSSVSLVSSVSKPLIRNRKCYYTTHSIEFSETKRIIRKETTIGNNSLGKSNGEMSVDIGRRIFSEQRRDKKSNTNKNSDTFLLIDLTKLIQIYCNINNLLEIKSPHFHKKCNVVQPRNVRTKKKEERVEKGGGGGGGGRGW</sequence>
<feature type="compositionally biased region" description="Gly residues" evidence="1">
    <location>
        <begin position="424"/>
        <end position="434"/>
    </location>
</feature>
<feature type="region of interest" description="Disordered" evidence="1">
    <location>
        <begin position="411"/>
        <end position="434"/>
    </location>
</feature>
<comment type="caution">
    <text evidence="2">The sequence shown here is derived from an EMBL/GenBank/DDBJ whole genome shotgun (WGS) entry which is preliminary data.</text>
</comment>
<accession>A0ABD2AK59</accession>
<keyword evidence="3" id="KW-1185">Reference proteome</keyword>
<name>A0ABD2AK59_VESSQ</name>
<feature type="compositionally biased region" description="Polar residues" evidence="1">
    <location>
        <begin position="161"/>
        <end position="170"/>
    </location>
</feature>
<protein>
    <submittedName>
        <fullName evidence="2">Uncharacterized protein</fullName>
    </submittedName>
</protein>
<dbReference type="EMBL" id="JAUDFV010000144">
    <property type="protein sequence ID" value="KAL2720786.1"/>
    <property type="molecule type" value="Genomic_DNA"/>
</dbReference>
<evidence type="ECO:0000313" key="3">
    <source>
        <dbReference type="Proteomes" id="UP001607302"/>
    </source>
</evidence>